<dbReference type="Proteomes" id="UP000095759">
    <property type="component" value="Unassembled WGS sequence"/>
</dbReference>
<dbReference type="GO" id="GO:0004803">
    <property type="term" value="F:transposase activity"/>
    <property type="evidence" value="ECO:0007669"/>
    <property type="project" value="InterPro"/>
</dbReference>
<accession>A0A1E5P109</accession>
<evidence type="ECO:0000259" key="1">
    <source>
        <dbReference type="Pfam" id="PF01548"/>
    </source>
</evidence>
<dbReference type="RefSeq" id="WP_069934895.1">
    <property type="nucleotide sequence ID" value="NZ_MEHJ01000001.1"/>
</dbReference>
<gene>
    <name evidence="2" type="ORF">AS594_00510</name>
</gene>
<dbReference type="PANTHER" id="PTHR33055:SF16">
    <property type="entry name" value="TRANSPOSASE FOR INSERTION SEQUENCE ELEMENT IS1547"/>
    <property type="match status" value="1"/>
</dbReference>
<reference evidence="2 3" key="1">
    <citation type="submission" date="2016-08" db="EMBL/GenBank/DDBJ databases">
        <title>Complete genome sequence of Streptomyces agglomeratus strain 6-3-2, a novel anti-MRSA actinomycete isolated from Wuli of Tebit, China.</title>
        <authorList>
            <person name="Chen X."/>
        </authorList>
    </citation>
    <scope>NUCLEOTIDE SEQUENCE [LARGE SCALE GENOMIC DNA]</scope>
    <source>
        <strain evidence="2 3">6-3-2</strain>
    </source>
</reference>
<evidence type="ECO:0000313" key="3">
    <source>
        <dbReference type="Proteomes" id="UP000095759"/>
    </source>
</evidence>
<feature type="domain" description="Transposase IS110-like N-terminal" evidence="1">
    <location>
        <begin position="25"/>
        <end position="135"/>
    </location>
</feature>
<keyword evidence="3" id="KW-1185">Reference proteome</keyword>
<dbReference type="GO" id="GO:0003677">
    <property type="term" value="F:DNA binding"/>
    <property type="evidence" value="ECO:0007669"/>
    <property type="project" value="InterPro"/>
</dbReference>
<name>A0A1E5P109_9ACTN</name>
<sequence>MTVTSMPQPTLPAQRVPGPAEEVILGVDTHKDIHVAAVITTLGASLAHQEFHATAIGYRQLLAWGRSFGVLHRAGVECTGSFGTALTRALRRENIDVVEVNQPDRATRRKRGKTDAIDADAAARAVLSGRATTVPKSADGPRRTCAFCGWPRNRQSRPGPRH</sequence>
<evidence type="ECO:0000313" key="2">
    <source>
        <dbReference type="EMBL" id="OEJ23220.1"/>
    </source>
</evidence>
<dbReference type="AlphaFoldDB" id="A0A1E5P109"/>
<comment type="caution">
    <text evidence="2">The sequence shown here is derived from an EMBL/GenBank/DDBJ whole genome shotgun (WGS) entry which is preliminary data.</text>
</comment>
<proteinExistence type="predicted"/>
<protein>
    <recommendedName>
        <fullName evidence="1">Transposase IS110-like N-terminal domain-containing protein</fullName>
    </recommendedName>
</protein>
<dbReference type="InterPro" id="IPR002525">
    <property type="entry name" value="Transp_IS110-like_N"/>
</dbReference>
<dbReference type="EMBL" id="MEHJ01000001">
    <property type="protein sequence ID" value="OEJ23220.1"/>
    <property type="molecule type" value="Genomic_DNA"/>
</dbReference>
<dbReference type="GO" id="GO:0006313">
    <property type="term" value="P:DNA transposition"/>
    <property type="evidence" value="ECO:0007669"/>
    <property type="project" value="InterPro"/>
</dbReference>
<organism evidence="2 3">
    <name type="scientific">Streptomyces agglomeratus</name>
    <dbReference type="NCBI Taxonomy" id="285458"/>
    <lineage>
        <taxon>Bacteria</taxon>
        <taxon>Bacillati</taxon>
        <taxon>Actinomycetota</taxon>
        <taxon>Actinomycetes</taxon>
        <taxon>Kitasatosporales</taxon>
        <taxon>Streptomycetaceae</taxon>
        <taxon>Streptomyces</taxon>
    </lineage>
</organism>
<dbReference type="InterPro" id="IPR047650">
    <property type="entry name" value="Transpos_IS110"/>
</dbReference>
<dbReference type="Pfam" id="PF01548">
    <property type="entry name" value="DEDD_Tnp_IS110"/>
    <property type="match status" value="1"/>
</dbReference>
<dbReference type="PANTHER" id="PTHR33055">
    <property type="entry name" value="TRANSPOSASE FOR INSERTION SEQUENCE ELEMENT IS1111A"/>
    <property type="match status" value="1"/>
</dbReference>